<keyword evidence="2" id="KW-1185">Reference proteome</keyword>
<dbReference type="Proteomes" id="UP001148662">
    <property type="component" value="Unassembled WGS sequence"/>
</dbReference>
<protein>
    <submittedName>
        <fullName evidence="1">Uncharacterized protein</fullName>
    </submittedName>
</protein>
<organism evidence="1 2">
    <name type="scientific">Phlebia brevispora</name>
    <dbReference type="NCBI Taxonomy" id="194682"/>
    <lineage>
        <taxon>Eukaryota</taxon>
        <taxon>Fungi</taxon>
        <taxon>Dikarya</taxon>
        <taxon>Basidiomycota</taxon>
        <taxon>Agaricomycotina</taxon>
        <taxon>Agaricomycetes</taxon>
        <taxon>Polyporales</taxon>
        <taxon>Meruliaceae</taxon>
        <taxon>Phlebia</taxon>
    </lineage>
</organism>
<proteinExistence type="predicted"/>
<dbReference type="EMBL" id="JANHOG010002381">
    <property type="protein sequence ID" value="KAJ3524004.1"/>
    <property type="molecule type" value="Genomic_DNA"/>
</dbReference>
<evidence type="ECO:0000313" key="1">
    <source>
        <dbReference type="EMBL" id="KAJ3524004.1"/>
    </source>
</evidence>
<accession>A0ACC1RPF0</accession>
<comment type="caution">
    <text evidence="1">The sequence shown here is derived from an EMBL/GenBank/DDBJ whole genome shotgun (WGS) entry which is preliminary data.</text>
</comment>
<reference evidence="1" key="1">
    <citation type="submission" date="2022-07" db="EMBL/GenBank/DDBJ databases">
        <title>Genome Sequence of Phlebia brevispora.</title>
        <authorList>
            <person name="Buettner E."/>
        </authorList>
    </citation>
    <scope>NUCLEOTIDE SEQUENCE</scope>
    <source>
        <strain evidence="1">MPL23</strain>
    </source>
</reference>
<gene>
    <name evidence="1" type="ORF">NM688_g8635</name>
</gene>
<sequence>MKFLALFASFVVSALAQSIDITIPAPYSNITAGRDIVVQITKPVTMDPSLEEALVISMATCDPEALEQDCNGPNYDVTERLGAILYNGSYTPERHQVPPSVPPPYQNFTVQVPQLETSQVSLIVTHFSLAGIGPSPFLEVKNIVLNVTNPAVQS</sequence>
<evidence type="ECO:0000313" key="2">
    <source>
        <dbReference type="Proteomes" id="UP001148662"/>
    </source>
</evidence>
<name>A0ACC1RPF0_9APHY</name>